<reference evidence="2" key="1">
    <citation type="journal article" date="2020" name="Stud. Mycol.">
        <title>101 Dothideomycetes genomes: a test case for predicting lifestyles and emergence of pathogens.</title>
        <authorList>
            <person name="Haridas S."/>
            <person name="Albert R."/>
            <person name="Binder M."/>
            <person name="Bloem J."/>
            <person name="Labutti K."/>
            <person name="Salamov A."/>
            <person name="Andreopoulos B."/>
            <person name="Baker S."/>
            <person name="Barry K."/>
            <person name="Bills G."/>
            <person name="Bluhm B."/>
            <person name="Cannon C."/>
            <person name="Castanera R."/>
            <person name="Culley D."/>
            <person name="Daum C."/>
            <person name="Ezra D."/>
            <person name="Gonzalez J."/>
            <person name="Henrissat B."/>
            <person name="Kuo A."/>
            <person name="Liang C."/>
            <person name="Lipzen A."/>
            <person name="Lutzoni F."/>
            <person name="Magnuson J."/>
            <person name="Mondo S."/>
            <person name="Nolan M."/>
            <person name="Ohm R."/>
            <person name="Pangilinan J."/>
            <person name="Park H.-J."/>
            <person name="Ramirez L."/>
            <person name="Alfaro M."/>
            <person name="Sun H."/>
            <person name="Tritt A."/>
            <person name="Yoshinaga Y."/>
            <person name="Zwiers L.-H."/>
            <person name="Turgeon B."/>
            <person name="Goodwin S."/>
            <person name="Spatafora J."/>
            <person name="Crous P."/>
            <person name="Grigoriev I."/>
        </authorList>
    </citation>
    <scope>NUCLEOTIDE SEQUENCE</scope>
    <source>
        <strain evidence="2">CBS 183.55</strain>
    </source>
</reference>
<evidence type="ECO:0000313" key="3">
    <source>
        <dbReference type="Proteomes" id="UP000800082"/>
    </source>
</evidence>
<dbReference type="OrthoDB" id="5273928at2759"/>
<evidence type="ECO:0000313" key="2">
    <source>
        <dbReference type="EMBL" id="KAF1929038.1"/>
    </source>
</evidence>
<keyword evidence="3" id="KW-1185">Reference proteome</keyword>
<feature type="compositionally biased region" description="Basic and acidic residues" evidence="1">
    <location>
        <begin position="391"/>
        <end position="411"/>
    </location>
</feature>
<evidence type="ECO:0000256" key="1">
    <source>
        <dbReference type="SAM" id="MobiDB-lite"/>
    </source>
</evidence>
<proteinExistence type="predicted"/>
<dbReference type="RefSeq" id="XP_033449286.1">
    <property type="nucleotide sequence ID" value="XM_033587525.1"/>
</dbReference>
<gene>
    <name evidence="2" type="ORF">M421DRAFT_145087</name>
</gene>
<feature type="region of interest" description="Disordered" evidence="1">
    <location>
        <begin position="391"/>
        <end position="442"/>
    </location>
</feature>
<name>A0A6A5RPG3_9PLEO</name>
<sequence>MPFLLLPSKAYARRSHNLTMETFNPENGQIYTETTSSSARSMVPLAFKERITGRLLDPRAARHARGAGSLQDMAMRVCCWNVDLFMPEALAYPGWEHAGKVYQKLKSRDALSFRAWMIFQKAYPNQPELSHHFRLEMHDVVTFWPVIIKSLGTLNTSVLTHFCANGLNLDLAELMSLTEVPTLTALIHTNSSQRETRPFRERAIRDWCRAVREKKAFPKLKVLYLSSIPDARPSDNVVLHHLSRFSALVLVGIERTIPHSLISKSEIHGQWQRSSTTRERKLNTTMHDTKASITEKTRHLYKYACRVSEPQTEDAYRTPDVTLRHALTCTHSRPQAYVAPHPVQTQSDRTVHPLGAELPVSLSLSCHAPQHARYVGSATWFVRKHCEHCSPEEPPKRTLDSPAHQENDDRGTKKRKIRQAKQCDVGTLLDMFRPPPPDGTAG</sequence>
<feature type="compositionally biased region" description="Pro residues" evidence="1">
    <location>
        <begin position="433"/>
        <end position="442"/>
    </location>
</feature>
<dbReference type="EMBL" id="ML978967">
    <property type="protein sequence ID" value="KAF1929038.1"/>
    <property type="molecule type" value="Genomic_DNA"/>
</dbReference>
<dbReference type="GeneID" id="54345171"/>
<accession>A0A6A5RPG3</accession>
<organism evidence="2 3">
    <name type="scientific">Didymella exigua CBS 183.55</name>
    <dbReference type="NCBI Taxonomy" id="1150837"/>
    <lineage>
        <taxon>Eukaryota</taxon>
        <taxon>Fungi</taxon>
        <taxon>Dikarya</taxon>
        <taxon>Ascomycota</taxon>
        <taxon>Pezizomycotina</taxon>
        <taxon>Dothideomycetes</taxon>
        <taxon>Pleosporomycetidae</taxon>
        <taxon>Pleosporales</taxon>
        <taxon>Pleosporineae</taxon>
        <taxon>Didymellaceae</taxon>
        <taxon>Didymella</taxon>
    </lineage>
</organism>
<protein>
    <submittedName>
        <fullName evidence="2">Uncharacterized protein</fullName>
    </submittedName>
</protein>
<dbReference type="AlphaFoldDB" id="A0A6A5RPG3"/>
<dbReference type="Proteomes" id="UP000800082">
    <property type="component" value="Unassembled WGS sequence"/>
</dbReference>